<keyword evidence="2" id="KW-0812">Transmembrane</keyword>
<dbReference type="SUPFAM" id="SSF58100">
    <property type="entry name" value="Bacterial hemolysins"/>
    <property type="match status" value="1"/>
</dbReference>
<evidence type="ECO:0000313" key="4">
    <source>
        <dbReference type="EMBL" id="MTH28344.1"/>
    </source>
</evidence>
<proteinExistence type="predicted"/>
<sequence length="191" mass="21903">MKKQIILTVSLLTLSTITFAQDNKNSINNQFTTLLEESTNYQSYKVVSKERLYNLQKNVGDSIEALQKNIDQVNNQIKEQSSTVDSLSNKLNTIQGDLDLALQKENSFEVFGTITEKSTYQTIVSAIIGLLLIGLGIIFFRYKKSHTDIKDAIKKLDDTELELEELRRSSLEREQKIRRQLQDEINKNKQA</sequence>
<dbReference type="Proteomes" id="UP000488936">
    <property type="component" value="Unassembled WGS sequence"/>
</dbReference>
<keyword evidence="3" id="KW-0732">Signal</keyword>
<accession>A0A7K1GJD2</accession>
<keyword evidence="1" id="KW-0175">Coiled coil</keyword>
<feature type="coiled-coil region" evidence="1">
    <location>
        <begin position="56"/>
        <end position="90"/>
    </location>
</feature>
<organism evidence="4 5">
    <name type="scientific">Myroides pelagicus</name>
    <dbReference type="NCBI Taxonomy" id="270914"/>
    <lineage>
        <taxon>Bacteria</taxon>
        <taxon>Pseudomonadati</taxon>
        <taxon>Bacteroidota</taxon>
        <taxon>Flavobacteriia</taxon>
        <taxon>Flavobacteriales</taxon>
        <taxon>Flavobacteriaceae</taxon>
        <taxon>Myroides</taxon>
    </lineage>
</organism>
<feature type="chain" id="PRO_5029507144" evidence="3">
    <location>
        <begin position="21"/>
        <end position="191"/>
    </location>
</feature>
<evidence type="ECO:0000256" key="1">
    <source>
        <dbReference type="SAM" id="Coils"/>
    </source>
</evidence>
<keyword evidence="2" id="KW-1133">Transmembrane helix</keyword>
<dbReference type="Gene3D" id="1.20.1170.10">
    <property type="match status" value="1"/>
</dbReference>
<evidence type="ECO:0000256" key="3">
    <source>
        <dbReference type="SAM" id="SignalP"/>
    </source>
</evidence>
<feature type="signal peptide" evidence="3">
    <location>
        <begin position="1"/>
        <end position="20"/>
    </location>
</feature>
<feature type="coiled-coil region" evidence="1">
    <location>
        <begin position="149"/>
        <end position="191"/>
    </location>
</feature>
<reference evidence="4 5" key="1">
    <citation type="journal article" date="2006" name="Int. J. Syst. Evol. Microbiol.">
        <title>Myroides pelagicus sp. nov., isolated from seawater in Thailand.</title>
        <authorList>
            <person name="Yoon J."/>
            <person name="Maneerat S."/>
            <person name="Kawai F."/>
            <person name="Yokota A."/>
        </authorList>
    </citation>
    <scope>NUCLEOTIDE SEQUENCE [LARGE SCALE GENOMIC DNA]</scope>
    <source>
        <strain evidence="4 5">SM1T</strain>
    </source>
</reference>
<dbReference type="NCBIfam" id="TIGR01167">
    <property type="entry name" value="LPXTG_anchor"/>
    <property type="match status" value="1"/>
</dbReference>
<keyword evidence="5" id="KW-1185">Reference proteome</keyword>
<dbReference type="AlphaFoldDB" id="A0A7K1GJD2"/>
<gene>
    <name evidence="4" type="ORF">GJV77_00185</name>
</gene>
<name>A0A7K1GJD2_9FLAO</name>
<keyword evidence="2" id="KW-0472">Membrane</keyword>
<comment type="caution">
    <text evidence="4">The sequence shown here is derived from an EMBL/GenBank/DDBJ whole genome shotgun (WGS) entry which is preliminary data.</text>
</comment>
<dbReference type="EMBL" id="WMJY01000001">
    <property type="protein sequence ID" value="MTH28344.1"/>
    <property type="molecule type" value="Genomic_DNA"/>
</dbReference>
<evidence type="ECO:0000256" key="2">
    <source>
        <dbReference type="SAM" id="Phobius"/>
    </source>
</evidence>
<dbReference type="RefSeq" id="WP_155034335.1">
    <property type="nucleotide sequence ID" value="NZ_JAYMMG010000007.1"/>
</dbReference>
<evidence type="ECO:0000313" key="5">
    <source>
        <dbReference type="Proteomes" id="UP000488936"/>
    </source>
</evidence>
<protein>
    <submittedName>
        <fullName evidence="4">LPXTG cell wall anchor domain-containing protein</fullName>
    </submittedName>
</protein>
<dbReference type="OrthoDB" id="981213at2"/>
<feature type="transmembrane region" description="Helical" evidence="2">
    <location>
        <begin position="120"/>
        <end position="140"/>
    </location>
</feature>